<evidence type="ECO:0000256" key="1">
    <source>
        <dbReference type="ARBA" id="ARBA00006678"/>
    </source>
</evidence>
<keyword evidence="6 8" id="KW-0548">Nucleotidyltransferase</keyword>
<dbReference type="NCBIfam" id="TIGR01966">
    <property type="entry name" value="RNasePH"/>
    <property type="match status" value="1"/>
</dbReference>
<dbReference type="GO" id="GO:0000175">
    <property type="term" value="F:3'-5'-RNA exonuclease activity"/>
    <property type="evidence" value="ECO:0007669"/>
    <property type="project" value="UniProtKB-UniRule"/>
</dbReference>
<keyword evidence="5 8" id="KW-0819">tRNA processing</keyword>
<evidence type="ECO:0000256" key="3">
    <source>
        <dbReference type="ARBA" id="ARBA00022555"/>
    </source>
</evidence>
<dbReference type="EMBL" id="BJXW01000016">
    <property type="protein sequence ID" value="GEN31452.1"/>
    <property type="molecule type" value="Genomic_DNA"/>
</dbReference>
<dbReference type="InterPro" id="IPR018336">
    <property type="entry name" value="RNase_PH_CS"/>
</dbReference>
<evidence type="ECO:0000256" key="8">
    <source>
        <dbReference type="HAMAP-Rule" id="MF_00564"/>
    </source>
</evidence>
<dbReference type="AlphaFoldDB" id="A0A511V299"/>
<evidence type="ECO:0000313" key="11">
    <source>
        <dbReference type="EMBL" id="GEN31452.1"/>
    </source>
</evidence>
<dbReference type="Gene3D" id="3.30.230.70">
    <property type="entry name" value="GHMP Kinase, N-terminal domain"/>
    <property type="match status" value="1"/>
</dbReference>
<dbReference type="HAMAP" id="MF_00564">
    <property type="entry name" value="RNase_PH"/>
    <property type="match status" value="1"/>
</dbReference>
<dbReference type="Pfam" id="PF03725">
    <property type="entry name" value="RNase_PH_C"/>
    <property type="match status" value="1"/>
</dbReference>
<keyword evidence="12" id="KW-1185">Reference proteome</keyword>
<dbReference type="InterPro" id="IPR001247">
    <property type="entry name" value="ExoRNase_PH_dom1"/>
</dbReference>
<dbReference type="GO" id="GO:0016075">
    <property type="term" value="P:rRNA catabolic process"/>
    <property type="evidence" value="ECO:0007669"/>
    <property type="project" value="UniProtKB-UniRule"/>
</dbReference>
<keyword evidence="3 8" id="KW-0820">tRNA-binding</keyword>
<dbReference type="InterPro" id="IPR015847">
    <property type="entry name" value="ExoRNase_PH_dom2"/>
</dbReference>
<dbReference type="PANTHER" id="PTHR11953">
    <property type="entry name" value="EXOSOME COMPLEX COMPONENT"/>
    <property type="match status" value="1"/>
</dbReference>
<sequence length="263" mass="29242">MENRLRQDDQLRPVTIIPNFVKHPEGSVLIQVGDTKVICNASIEDRVPPFLRGQGKGWITAEYAMLPRATLERNIRESSRGKVSGRTMEIQRLIGRALRSVVDLDKMGEKTVWVDCDVIQADGGTRTASITGAFVAVALAFHHLLEKEKIKEMPITDFLAATSVGIMSNNQAVLDLDYKEDSEANVDMNIVMTGSGEFVEIQGTGEESTFNHQQLLHMLDLAKTGIEQLFAIQKDVLGEQIVNQIGKKKVDELNGENHRSDEE</sequence>
<dbReference type="InterPro" id="IPR036345">
    <property type="entry name" value="ExoRNase_PH_dom2_sf"/>
</dbReference>
<dbReference type="InterPro" id="IPR020568">
    <property type="entry name" value="Ribosomal_Su5_D2-typ_SF"/>
</dbReference>
<feature type="domain" description="Exoribonuclease phosphorolytic" evidence="10">
    <location>
        <begin position="158"/>
        <end position="224"/>
    </location>
</feature>
<evidence type="ECO:0000259" key="9">
    <source>
        <dbReference type="Pfam" id="PF01138"/>
    </source>
</evidence>
<keyword evidence="4 8" id="KW-0808">Transferase</keyword>
<organism evidence="11 12">
    <name type="scientific">Cerasibacillus quisquiliarum</name>
    <dbReference type="NCBI Taxonomy" id="227865"/>
    <lineage>
        <taxon>Bacteria</taxon>
        <taxon>Bacillati</taxon>
        <taxon>Bacillota</taxon>
        <taxon>Bacilli</taxon>
        <taxon>Bacillales</taxon>
        <taxon>Bacillaceae</taxon>
        <taxon>Cerasibacillus</taxon>
    </lineage>
</organism>
<dbReference type="InterPro" id="IPR002381">
    <property type="entry name" value="RNase_PH_bac-type"/>
</dbReference>
<dbReference type="GO" id="GO:0009022">
    <property type="term" value="F:tRNA nucleotidyltransferase activity"/>
    <property type="evidence" value="ECO:0007669"/>
    <property type="project" value="UniProtKB-UniRule"/>
</dbReference>
<protein>
    <recommendedName>
        <fullName evidence="8">Ribonuclease PH</fullName>
        <shortName evidence="8">RNase PH</shortName>
        <ecNumber evidence="8">2.7.7.56</ecNumber>
    </recommendedName>
    <alternativeName>
        <fullName evidence="8">tRNA nucleotidyltransferase</fullName>
    </alternativeName>
</protein>
<evidence type="ECO:0000256" key="5">
    <source>
        <dbReference type="ARBA" id="ARBA00022694"/>
    </source>
</evidence>
<evidence type="ECO:0000256" key="7">
    <source>
        <dbReference type="ARBA" id="ARBA00022884"/>
    </source>
</evidence>
<dbReference type="CDD" id="cd11362">
    <property type="entry name" value="RNase_PH_bact"/>
    <property type="match status" value="1"/>
</dbReference>
<evidence type="ECO:0000256" key="2">
    <source>
        <dbReference type="ARBA" id="ARBA00022552"/>
    </source>
</evidence>
<comment type="catalytic activity">
    <reaction evidence="8">
        <text>tRNA(n+1) + phosphate = tRNA(n) + a ribonucleoside 5'-diphosphate</text>
        <dbReference type="Rhea" id="RHEA:10628"/>
        <dbReference type="Rhea" id="RHEA-COMP:17343"/>
        <dbReference type="Rhea" id="RHEA-COMP:17344"/>
        <dbReference type="ChEBI" id="CHEBI:43474"/>
        <dbReference type="ChEBI" id="CHEBI:57930"/>
        <dbReference type="ChEBI" id="CHEBI:173114"/>
        <dbReference type="EC" id="2.7.7.56"/>
    </reaction>
</comment>
<dbReference type="GO" id="GO:0031125">
    <property type="term" value="P:rRNA 3'-end processing"/>
    <property type="evidence" value="ECO:0007669"/>
    <property type="project" value="UniProtKB-ARBA"/>
</dbReference>
<gene>
    <name evidence="8 11" type="primary">rph</name>
    <name evidence="11" type="ORF">CQU01_16900</name>
</gene>
<dbReference type="PANTHER" id="PTHR11953:SF0">
    <property type="entry name" value="EXOSOME COMPLEX COMPONENT RRP41"/>
    <property type="match status" value="1"/>
</dbReference>
<dbReference type="OrthoDB" id="9802265at2"/>
<evidence type="ECO:0000256" key="4">
    <source>
        <dbReference type="ARBA" id="ARBA00022679"/>
    </source>
</evidence>
<dbReference type="PROSITE" id="PS01277">
    <property type="entry name" value="RIBONUCLEASE_PH"/>
    <property type="match status" value="1"/>
</dbReference>
<name>A0A511V299_9BACI</name>
<dbReference type="GO" id="GO:0000049">
    <property type="term" value="F:tRNA binding"/>
    <property type="evidence" value="ECO:0007669"/>
    <property type="project" value="UniProtKB-UniRule"/>
</dbReference>
<dbReference type="SUPFAM" id="SSF54211">
    <property type="entry name" value="Ribosomal protein S5 domain 2-like"/>
    <property type="match status" value="1"/>
</dbReference>
<accession>A0A511V299</accession>
<dbReference type="InterPro" id="IPR050080">
    <property type="entry name" value="RNase_PH"/>
</dbReference>
<keyword evidence="2 8" id="KW-0698">rRNA processing</keyword>
<evidence type="ECO:0000256" key="6">
    <source>
        <dbReference type="ARBA" id="ARBA00022695"/>
    </source>
</evidence>
<dbReference type="RefSeq" id="WP_146937668.1">
    <property type="nucleotide sequence ID" value="NZ_BJXW01000016.1"/>
</dbReference>
<comment type="function">
    <text evidence="8">Phosphorolytic 3'-5' exoribonuclease that plays an important role in tRNA 3'-end maturation. Removes nucleotide residues following the 3'-CCA terminus of tRNAs; can also add nucleotides to the ends of RNA molecules by using nucleoside diphosphates as substrates, but this may not be physiologically important. Probably plays a role in initiation of 16S rRNA degradation (leading to ribosome degradation) during starvation.</text>
</comment>
<reference evidence="11 12" key="1">
    <citation type="submission" date="2019-07" db="EMBL/GenBank/DDBJ databases">
        <title>Whole genome shotgun sequence of Cerasibacillus quisquiliarum NBRC 102429.</title>
        <authorList>
            <person name="Hosoyama A."/>
            <person name="Uohara A."/>
            <person name="Ohji S."/>
            <person name="Ichikawa N."/>
        </authorList>
    </citation>
    <scope>NUCLEOTIDE SEQUENCE [LARGE SCALE GENOMIC DNA]</scope>
    <source>
        <strain evidence="11 12">NBRC 102429</strain>
    </source>
</reference>
<dbReference type="Proteomes" id="UP000321491">
    <property type="component" value="Unassembled WGS sequence"/>
</dbReference>
<feature type="binding site" evidence="8">
    <location>
        <begin position="124"/>
        <end position="126"/>
    </location>
    <ligand>
        <name>phosphate</name>
        <dbReference type="ChEBI" id="CHEBI:43474"/>
        <note>substrate</note>
    </ligand>
</feature>
<dbReference type="FunFam" id="3.30.230.70:FF:000003">
    <property type="entry name" value="Ribonuclease PH"/>
    <property type="match status" value="1"/>
</dbReference>
<comment type="subunit">
    <text evidence="8">Homohexameric ring arranged as a trimer of dimers.</text>
</comment>
<dbReference type="InterPro" id="IPR027408">
    <property type="entry name" value="PNPase/RNase_PH_dom_sf"/>
</dbReference>
<evidence type="ECO:0000313" key="12">
    <source>
        <dbReference type="Proteomes" id="UP000321491"/>
    </source>
</evidence>
<evidence type="ECO:0000259" key="10">
    <source>
        <dbReference type="Pfam" id="PF03725"/>
    </source>
</evidence>
<feature type="domain" description="Exoribonuclease phosphorolytic" evidence="9">
    <location>
        <begin position="10"/>
        <end position="140"/>
    </location>
</feature>
<dbReference type="GO" id="GO:0008033">
    <property type="term" value="P:tRNA processing"/>
    <property type="evidence" value="ECO:0007669"/>
    <property type="project" value="UniProtKB-UniRule"/>
</dbReference>
<keyword evidence="7" id="KW-0694">RNA-binding</keyword>
<dbReference type="SUPFAM" id="SSF55666">
    <property type="entry name" value="Ribonuclease PH domain 2-like"/>
    <property type="match status" value="1"/>
</dbReference>
<comment type="caution">
    <text evidence="11">The sequence shown here is derived from an EMBL/GenBank/DDBJ whole genome shotgun (WGS) entry which is preliminary data.</text>
</comment>
<dbReference type="EC" id="2.7.7.56" evidence="8"/>
<comment type="similarity">
    <text evidence="1 8">Belongs to the RNase PH family.</text>
</comment>
<feature type="binding site" evidence="8">
    <location>
        <position position="86"/>
    </location>
    <ligand>
        <name>phosphate</name>
        <dbReference type="ChEBI" id="CHEBI:43474"/>
        <note>substrate</note>
    </ligand>
</feature>
<dbReference type="Pfam" id="PF01138">
    <property type="entry name" value="RNase_PH"/>
    <property type="match status" value="1"/>
</dbReference>
<proteinExistence type="inferred from homology"/>